<evidence type="ECO:0000256" key="3">
    <source>
        <dbReference type="ARBA" id="ARBA00023125"/>
    </source>
</evidence>
<name>A0A2A7SDG3_BURGA</name>
<dbReference type="Pfam" id="PF00126">
    <property type="entry name" value="HTH_1"/>
    <property type="match status" value="1"/>
</dbReference>
<dbReference type="Pfam" id="PF03466">
    <property type="entry name" value="LysR_substrate"/>
    <property type="match status" value="1"/>
</dbReference>
<comment type="similarity">
    <text evidence="1">Belongs to the LysR transcriptional regulatory family.</text>
</comment>
<evidence type="ECO:0000259" key="5">
    <source>
        <dbReference type="PROSITE" id="PS50931"/>
    </source>
</evidence>
<proteinExistence type="inferred from homology"/>
<dbReference type="PROSITE" id="PS50931">
    <property type="entry name" value="HTH_LYSR"/>
    <property type="match status" value="1"/>
</dbReference>
<dbReference type="SUPFAM" id="SSF46785">
    <property type="entry name" value="Winged helix' DNA-binding domain"/>
    <property type="match status" value="1"/>
</dbReference>
<feature type="domain" description="HTH lysR-type" evidence="5">
    <location>
        <begin position="1"/>
        <end position="59"/>
    </location>
</feature>
<dbReference type="InterPro" id="IPR036390">
    <property type="entry name" value="WH_DNA-bd_sf"/>
</dbReference>
<evidence type="ECO:0000256" key="4">
    <source>
        <dbReference type="ARBA" id="ARBA00023163"/>
    </source>
</evidence>
<dbReference type="GO" id="GO:0003700">
    <property type="term" value="F:DNA-binding transcription factor activity"/>
    <property type="evidence" value="ECO:0007669"/>
    <property type="project" value="InterPro"/>
</dbReference>
<sequence length="307" mass="34322">MQNLDALRIFVRVAEMASFTRAAESLGIQKGRASNTVRALEAEIGARLLHRSTRTVQLTEDGHAFYQRAQDLLADAEALQSMFTSEHDVPLRGRLRVDLPSEIARSVLVPALPGFIEMHPELALEVSSTDRRVDLIQEGIDCVLRIGGIVDESLVARRLGSLRMVNAASPEYLARHGVPRNLRELATQGHRLVNYTMSFANRPTVWDYVERGRPATLALPCALSVNSVQTYHAAGLAGIGLIQASRWRLLSYLESGELVEVLPEYRPASLPVWFVVAHRRNLSRRVRAFMDWIEALLKPHFDGEEEA</sequence>
<dbReference type="PANTHER" id="PTHR30537">
    <property type="entry name" value="HTH-TYPE TRANSCRIPTIONAL REGULATOR"/>
    <property type="match status" value="1"/>
</dbReference>
<reference evidence="7" key="1">
    <citation type="submission" date="2017-09" db="EMBL/GenBank/DDBJ databases">
        <title>FDA dAtabase for Regulatory Grade micrObial Sequences (FDA-ARGOS): Supporting development and validation of Infectious Disease Dx tests.</title>
        <authorList>
            <person name="Minogue T."/>
            <person name="Wolcott M."/>
            <person name="Wasieloski L."/>
            <person name="Aguilar W."/>
            <person name="Moore D."/>
            <person name="Tallon L."/>
            <person name="Sadzewicz L."/>
            <person name="Ott S."/>
            <person name="Zhao X."/>
            <person name="Nagaraj S."/>
            <person name="Vavikolanu K."/>
            <person name="Aluvathingal J."/>
            <person name="Nadendla S."/>
            <person name="Sichtig H."/>
        </authorList>
    </citation>
    <scope>NUCLEOTIDE SEQUENCE [LARGE SCALE GENOMIC DNA]</scope>
    <source>
        <strain evidence="7">FDAARGOS_390</strain>
    </source>
</reference>
<evidence type="ECO:0000256" key="2">
    <source>
        <dbReference type="ARBA" id="ARBA00023015"/>
    </source>
</evidence>
<dbReference type="CDD" id="cd08472">
    <property type="entry name" value="PBP2_CrgA_like_3"/>
    <property type="match status" value="1"/>
</dbReference>
<evidence type="ECO:0000313" key="6">
    <source>
        <dbReference type="EMBL" id="PEH41697.1"/>
    </source>
</evidence>
<dbReference type="InterPro" id="IPR058163">
    <property type="entry name" value="LysR-type_TF_proteobact-type"/>
</dbReference>
<dbReference type="RefSeq" id="WP_098151697.1">
    <property type="nucleotide sequence ID" value="NZ_CADEQB010000008.1"/>
</dbReference>
<dbReference type="PANTHER" id="PTHR30537:SF72">
    <property type="entry name" value="LYSR FAMILY TRANSCRIPTIONAL REGULATOR"/>
    <property type="match status" value="1"/>
</dbReference>
<organism evidence="6 7">
    <name type="scientific">Burkholderia gladioli</name>
    <name type="common">Pseudomonas marginata</name>
    <name type="synonym">Phytomonas marginata</name>
    <dbReference type="NCBI Taxonomy" id="28095"/>
    <lineage>
        <taxon>Bacteria</taxon>
        <taxon>Pseudomonadati</taxon>
        <taxon>Pseudomonadota</taxon>
        <taxon>Betaproteobacteria</taxon>
        <taxon>Burkholderiales</taxon>
        <taxon>Burkholderiaceae</taxon>
        <taxon>Burkholderia</taxon>
    </lineage>
</organism>
<dbReference type="InterPro" id="IPR036388">
    <property type="entry name" value="WH-like_DNA-bd_sf"/>
</dbReference>
<keyword evidence="2" id="KW-0805">Transcription regulation</keyword>
<evidence type="ECO:0000256" key="1">
    <source>
        <dbReference type="ARBA" id="ARBA00009437"/>
    </source>
</evidence>
<accession>A0A2A7SDG3</accession>
<comment type="caution">
    <text evidence="6">The sequence shown here is derived from an EMBL/GenBank/DDBJ whole genome shotgun (WGS) entry which is preliminary data.</text>
</comment>
<dbReference type="Gene3D" id="3.40.190.290">
    <property type="match status" value="1"/>
</dbReference>
<dbReference type="Proteomes" id="UP000220629">
    <property type="component" value="Unassembled WGS sequence"/>
</dbReference>
<dbReference type="InterPro" id="IPR000847">
    <property type="entry name" value="LysR_HTH_N"/>
</dbReference>
<dbReference type="FunFam" id="1.10.10.10:FF:000001">
    <property type="entry name" value="LysR family transcriptional regulator"/>
    <property type="match status" value="1"/>
</dbReference>
<protein>
    <submittedName>
        <fullName evidence="6">LysR family transcriptional regulator</fullName>
    </submittedName>
</protein>
<dbReference type="GO" id="GO:0043565">
    <property type="term" value="F:sequence-specific DNA binding"/>
    <property type="evidence" value="ECO:0007669"/>
    <property type="project" value="TreeGrafter"/>
</dbReference>
<keyword evidence="4" id="KW-0804">Transcription</keyword>
<dbReference type="AlphaFoldDB" id="A0A2A7SDG3"/>
<dbReference type="FunFam" id="3.40.190.290:FF:000001">
    <property type="entry name" value="Transcriptional regulator, LysR family"/>
    <property type="match status" value="1"/>
</dbReference>
<dbReference type="GO" id="GO:0006351">
    <property type="term" value="P:DNA-templated transcription"/>
    <property type="evidence" value="ECO:0007669"/>
    <property type="project" value="TreeGrafter"/>
</dbReference>
<dbReference type="Gene3D" id="1.10.10.10">
    <property type="entry name" value="Winged helix-like DNA-binding domain superfamily/Winged helix DNA-binding domain"/>
    <property type="match status" value="1"/>
</dbReference>
<dbReference type="EMBL" id="PDDY01000001">
    <property type="protein sequence ID" value="PEH41697.1"/>
    <property type="molecule type" value="Genomic_DNA"/>
</dbReference>
<evidence type="ECO:0000313" key="7">
    <source>
        <dbReference type="Proteomes" id="UP000220629"/>
    </source>
</evidence>
<dbReference type="InterPro" id="IPR005119">
    <property type="entry name" value="LysR_subst-bd"/>
</dbReference>
<dbReference type="SUPFAM" id="SSF53850">
    <property type="entry name" value="Periplasmic binding protein-like II"/>
    <property type="match status" value="1"/>
</dbReference>
<gene>
    <name evidence="6" type="ORF">CRM94_05765</name>
</gene>
<keyword evidence="3" id="KW-0238">DNA-binding</keyword>